<dbReference type="EMBL" id="CP003199">
    <property type="protein sequence ID" value="AEW45318.1"/>
    <property type="molecule type" value="Genomic_DNA"/>
</dbReference>
<evidence type="ECO:0000313" key="3">
    <source>
        <dbReference type="Proteomes" id="UP000009135"/>
    </source>
</evidence>
<dbReference type="Proteomes" id="UP000009135">
    <property type="component" value="Chromosome"/>
</dbReference>
<sequence>MVGKYLIIGGIGAAGTGIVGTSVYLYGFREDTLETRVKNYFKNKKHMLVLSSSIRGEWLKFKEFYAHSKDEKPEGVDKEQIAKWCEDKLVSRDDSSFELVKRWCVIDSRTIQAKAAGEGRKPIPLLGADQAQAWKSAWSDYNSKKTNSGLEIKDSTFVSSSSSGGDATGGPALQKWCETKASQHMYEYPGEENGYEKYRIWCTKQG</sequence>
<proteinExistence type="predicted"/>
<feature type="transmembrane region" description="Helical" evidence="1">
    <location>
        <begin position="6"/>
        <end position="28"/>
    </location>
</feature>
<keyword evidence="3" id="KW-1185">Reference proteome</keyword>
<gene>
    <name evidence="2" type="ordered locus">MHC_02260</name>
</gene>
<keyword evidence="1" id="KW-0472">Membrane</keyword>
<accession>H6N6P6</accession>
<organism evidence="2 3">
    <name type="scientific">Mycoplasma haemocanis (strain Illinois)</name>
    <dbReference type="NCBI Taxonomy" id="1111676"/>
    <lineage>
        <taxon>Bacteria</taxon>
        <taxon>Bacillati</taxon>
        <taxon>Mycoplasmatota</taxon>
        <taxon>Mollicutes</taxon>
        <taxon>Mycoplasmataceae</taxon>
        <taxon>Mycoplasma</taxon>
    </lineage>
</organism>
<dbReference type="OrthoDB" id="9824512at2"/>
<dbReference type="HOGENOM" id="CLU_098620_4_1_14"/>
<evidence type="ECO:0000313" key="2">
    <source>
        <dbReference type="EMBL" id="AEW45318.1"/>
    </source>
</evidence>
<keyword evidence="1" id="KW-0812">Transmembrane</keyword>
<name>H6N6P6_MYCHN</name>
<dbReference type="KEGG" id="mhe:MHC_02260"/>
<evidence type="ECO:0000256" key="1">
    <source>
        <dbReference type="SAM" id="Phobius"/>
    </source>
</evidence>
<keyword evidence="1" id="KW-1133">Transmembrane helix</keyword>
<protein>
    <submittedName>
        <fullName evidence="2">Uncharacterized protein</fullName>
    </submittedName>
</protein>
<dbReference type="AlphaFoldDB" id="H6N6P6"/>
<dbReference type="STRING" id="1111676.MHC_02260"/>
<reference evidence="2 3" key="1">
    <citation type="journal article" date="2012" name="J. Bacteriol.">
        <title>Complete genome sequence of Mycoplasma haemocanis strain Illinois.</title>
        <authorList>
            <person name="do Nascimento N.C."/>
            <person name="Guimaraes A.M."/>
            <person name="Santos A.P."/>
            <person name="Sanmiguel P.J."/>
            <person name="Messick J.B."/>
        </authorList>
    </citation>
    <scope>NUCLEOTIDE SEQUENCE [LARGE SCALE GENOMIC DNA]</scope>
    <source>
        <strain evidence="2 3">Illinois</strain>
    </source>
</reference>